<organism evidence="4 5">
    <name type="scientific">Rivihabitans pingtungensis</name>
    <dbReference type="NCBI Taxonomy" id="1054498"/>
    <lineage>
        <taxon>Bacteria</taxon>
        <taxon>Pseudomonadati</taxon>
        <taxon>Pseudomonadota</taxon>
        <taxon>Betaproteobacteria</taxon>
        <taxon>Neisseriales</taxon>
        <taxon>Aquaspirillaceae</taxon>
        <taxon>Rivihabitans</taxon>
    </lineage>
</organism>
<dbReference type="PANTHER" id="PTHR43877">
    <property type="entry name" value="AMINOALKYLPHOSPHONATE N-ACETYLTRANSFERASE-RELATED-RELATED"/>
    <property type="match status" value="1"/>
</dbReference>
<dbReference type="Pfam" id="PF00583">
    <property type="entry name" value="Acetyltransf_1"/>
    <property type="match status" value="1"/>
</dbReference>
<dbReference type="SUPFAM" id="SSF55729">
    <property type="entry name" value="Acyl-CoA N-acyltransferases (Nat)"/>
    <property type="match status" value="1"/>
</dbReference>
<evidence type="ECO:0000256" key="1">
    <source>
        <dbReference type="ARBA" id="ARBA00022679"/>
    </source>
</evidence>
<evidence type="ECO:0000313" key="5">
    <source>
        <dbReference type="Proteomes" id="UP000247555"/>
    </source>
</evidence>
<dbReference type="EMBL" id="QJKI01000009">
    <property type="protein sequence ID" value="PXX78791.1"/>
    <property type="molecule type" value="Genomic_DNA"/>
</dbReference>
<comment type="caution">
    <text evidence="4">The sequence shown here is derived from an EMBL/GenBank/DDBJ whole genome shotgun (WGS) entry which is preliminary data.</text>
</comment>
<feature type="domain" description="N-acetyltransferase" evidence="3">
    <location>
        <begin position="3"/>
        <end position="154"/>
    </location>
</feature>
<dbReference type="InterPro" id="IPR016181">
    <property type="entry name" value="Acyl_CoA_acyltransferase"/>
</dbReference>
<dbReference type="AlphaFoldDB" id="A0A318KLY0"/>
<protein>
    <submittedName>
        <fullName evidence="4">N-acetylglutamate synthase-like GNAT family acetyltransferase</fullName>
    </submittedName>
</protein>
<evidence type="ECO:0000259" key="3">
    <source>
        <dbReference type="PROSITE" id="PS51186"/>
    </source>
</evidence>
<dbReference type="Proteomes" id="UP000247555">
    <property type="component" value="Unassembled WGS sequence"/>
</dbReference>
<dbReference type="Gene3D" id="3.40.630.30">
    <property type="match status" value="1"/>
</dbReference>
<keyword evidence="1 4" id="KW-0808">Transferase</keyword>
<keyword evidence="2" id="KW-0012">Acyltransferase</keyword>
<dbReference type="RefSeq" id="WP_110390716.1">
    <property type="nucleotide sequence ID" value="NZ_CALCOA010000009.1"/>
</dbReference>
<dbReference type="PROSITE" id="PS51186">
    <property type="entry name" value="GNAT"/>
    <property type="match status" value="1"/>
</dbReference>
<accession>A0A318KLY0</accession>
<dbReference type="GO" id="GO:0016747">
    <property type="term" value="F:acyltransferase activity, transferring groups other than amino-acyl groups"/>
    <property type="evidence" value="ECO:0007669"/>
    <property type="project" value="InterPro"/>
</dbReference>
<proteinExistence type="predicted"/>
<reference evidence="4 5" key="1">
    <citation type="submission" date="2018-05" db="EMBL/GenBank/DDBJ databases">
        <title>Genomic Encyclopedia of Type Strains, Phase IV (KMG-IV): sequencing the most valuable type-strain genomes for metagenomic binning, comparative biology and taxonomic classification.</title>
        <authorList>
            <person name="Goeker M."/>
        </authorList>
    </citation>
    <scope>NUCLEOTIDE SEQUENCE [LARGE SCALE GENOMIC DNA]</scope>
    <source>
        <strain evidence="4 5">DSM 29661</strain>
    </source>
</reference>
<name>A0A318KLY0_9NEIS</name>
<sequence>MSASLRLATPADIPALSALLSVLFAQEADFQPDPAKQAAGLELLFARQLGDILLAEADGAVRGMVSLLYTVSTALGGPVAWLEDMVIDPAWRNAGLGGLLLDAALAHAQQQGCLRVTLLTDADNHAAQRFYQGRGFSPSAMQPWRRVFAAPPAPHPENG</sequence>
<keyword evidence="5" id="KW-1185">Reference proteome</keyword>
<dbReference type="InterPro" id="IPR000182">
    <property type="entry name" value="GNAT_dom"/>
</dbReference>
<evidence type="ECO:0000256" key="2">
    <source>
        <dbReference type="ARBA" id="ARBA00023315"/>
    </source>
</evidence>
<dbReference type="InterPro" id="IPR050832">
    <property type="entry name" value="Bact_Acetyltransf"/>
</dbReference>
<dbReference type="OrthoDB" id="9792929at2"/>
<gene>
    <name evidence="4" type="ORF">DFR34_10914</name>
</gene>
<evidence type="ECO:0000313" key="4">
    <source>
        <dbReference type="EMBL" id="PXX78791.1"/>
    </source>
</evidence>